<proteinExistence type="predicted"/>
<dbReference type="AlphaFoldDB" id="A0A8B3CZ42"/>
<accession>A0A8B3CZ42</accession>
<evidence type="ECO:0000313" key="2">
    <source>
        <dbReference type="EMBL" id="RHX88303.1"/>
    </source>
</evidence>
<feature type="transmembrane region" description="Helical" evidence="1">
    <location>
        <begin position="36"/>
        <end position="54"/>
    </location>
</feature>
<keyword evidence="1" id="KW-0812">Transmembrane</keyword>
<reference evidence="3" key="1">
    <citation type="submission" date="2018-05" db="EMBL/GenBank/DDBJ databases">
        <title>Leptospira yasudae sp. nov. and Leptospira stimsonii sp. nov., two pathogenic species of the genus Leptospira isolated from environmental sources.</title>
        <authorList>
            <person name="Casanovas-Massana A."/>
            <person name="Hamond C."/>
            <person name="Santos L.A."/>
            <person name="Hacker K.P."/>
            <person name="Balassiano I."/>
            <person name="Medeiros M.A."/>
            <person name="Reis M.G."/>
            <person name="Ko A.I."/>
            <person name="Wunder E.A."/>
        </authorList>
    </citation>
    <scope>NUCLEOTIDE SEQUENCE [LARGE SCALE GENOMIC DNA]</scope>
    <source>
        <strain evidence="3">AMB6-RJ</strain>
    </source>
</reference>
<keyword evidence="1" id="KW-0472">Membrane</keyword>
<evidence type="ECO:0000256" key="1">
    <source>
        <dbReference type="SAM" id="Phobius"/>
    </source>
</evidence>
<gene>
    <name evidence="2" type="ORF">DLM78_04975</name>
</gene>
<sequence length="62" mass="7481">MNSYNDKIGIRDVAFQEGILFLKKSQPLKEFNKTKVEFRFFGFFFWIGISLYSGRMRELPFF</sequence>
<dbReference type="EMBL" id="QHCS01000001">
    <property type="protein sequence ID" value="RHX88303.1"/>
    <property type="molecule type" value="Genomic_DNA"/>
</dbReference>
<keyword evidence="1" id="KW-1133">Transmembrane helix</keyword>
<name>A0A8B3CZ42_9LEPT</name>
<comment type="caution">
    <text evidence="2">The sequence shown here is derived from an EMBL/GenBank/DDBJ whole genome shotgun (WGS) entry which is preliminary data.</text>
</comment>
<evidence type="ECO:0000313" key="3">
    <source>
        <dbReference type="Proteomes" id="UP000266669"/>
    </source>
</evidence>
<protein>
    <submittedName>
        <fullName evidence="2">Uncharacterized protein</fullName>
    </submittedName>
</protein>
<organism evidence="2 3">
    <name type="scientific">Leptospira stimsonii</name>
    <dbReference type="NCBI Taxonomy" id="2202203"/>
    <lineage>
        <taxon>Bacteria</taxon>
        <taxon>Pseudomonadati</taxon>
        <taxon>Spirochaetota</taxon>
        <taxon>Spirochaetia</taxon>
        <taxon>Leptospirales</taxon>
        <taxon>Leptospiraceae</taxon>
        <taxon>Leptospira</taxon>
    </lineage>
</organism>
<dbReference type="Proteomes" id="UP000266669">
    <property type="component" value="Unassembled WGS sequence"/>
</dbReference>